<evidence type="ECO:0000256" key="2">
    <source>
        <dbReference type="ARBA" id="ARBA00023125"/>
    </source>
</evidence>
<dbReference type="InterPro" id="IPR009057">
    <property type="entry name" value="Homeodomain-like_sf"/>
</dbReference>
<evidence type="ECO:0000259" key="4">
    <source>
        <dbReference type="PROSITE" id="PS01124"/>
    </source>
</evidence>
<dbReference type="EMBL" id="FNDQ01000004">
    <property type="protein sequence ID" value="SDH46189.1"/>
    <property type="molecule type" value="Genomic_DNA"/>
</dbReference>
<gene>
    <name evidence="5" type="ORF">SAMN05421818_104106</name>
</gene>
<evidence type="ECO:0000256" key="3">
    <source>
        <dbReference type="ARBA" id="ARBA00023163"/>
    </source>
</evidence>
<keyword evidence="6" id="KW-1185">Reference proteome</keyword>
<evidence type="ECO:0000256" key="1">
    <source>
        <dbReference type="ARBA" id="ARBA00023015"/>
    </source>
</evidence>
<accession>A0A1G8CLJ6</accession>
<dbReference type="STRING" id="702745.SAMN05421818_104106"/>
<keyword evidence="3" id="KW-0804">Transcription</keyword>
<dbReference type="GO" id="GO:0043565">
    <property type="term" value="F:sequence-specific DNA binding"/>
    <property type="evidence" value="ECO:0007669"/>
    <property type="project" value="InterPro"/>
</dbReference>
<dbReference type="SUPFAM" id="SSF46689">
    <property type="entry name" value="Homeodomain-like"/>
    <property type="match status" value="1"/>
</dbReference>
<keyword evidence="2 5" id="KW-0238">DNA-binding</keyword>
<dbReference type="Pfam" id="PF12833">
    <property type="entry name" value="HTH_18"/>
    <property type="match status" value="1"/>
</dbReference>
<feature type="domain" description="HTH araC/xylS-type" evidence="4">
    <location>
        <begin position="213"/>
        <end position="291"/>
    </location>
</feature>
<proteinExistence type="predicted"/>
<dbReference type="GO" id="GO:0003700">
    <property type="term" value="F:DNA-binding transcription factor activity"/>
    <property type="evidence" value="ECO:0007669"/>
    <property type="project" value="InterPro"/>
</dbReference>
<organism evidence="5 6">
    <name type="scientific">Myroides phaeus</name>
    <dbReference type="NCBI Taxonomy" id="702745"/>
    <lineage>
        <taxon>Bacteria</taxon>
        <taxon>Pseudomonadati</taxon>
        <taxon>Bacteroidota</taxon>
        <taxon>Flavobacteriia</taxon>
        <taxon>Flavobacteriales</taxon>
        <taxon>Flavobacteriaceae</taxon>
        <taxon>Myroides</taxon>
    </lineage>
</organism>
<keyword evidence="1" id="KW-0805">Transcription regulation</keyword>
<dbReference type="PANTHER" id="PTHR43280">
    <property type="entry name" value="ARAC-FAMILY TRANSCRIPTIONAL REGULATOR"/>
    <property type="match status" value="1"/>
</dbReference>
<sequence>MSKPSIQILNNYQYKKLFLPDINEHSLFNESKIQIYRIEDYLRGIVMPVIPYRTTFNFMIFVTTGTLTQHLESGAYTLIAGDVINVKQGNITATLSISADIEGFFVVYESEVITDISLGSTDLQFFTMNPYVVLDDTNANWVRRVLELLEEEVNGETKDMEISIALLLTVLKKIIRTDIENKTPMTRQLDIAFKFRELVQKFHIDHKNVLFYANLLHISENYLNKCVKEATNKPPKQWINEISILHSQILLQDKTRDIAGIAFELGYSSASYFTRLFKKVTGYSPSDYRKQKFIL</sequence>
<name>A0A1G8CLJ6_9FLAO</name>
<evidence type="ECO:0000313" key="6">
    <source>
        <dbReference type="Proteomes" id="UP000243588"/>
    </source>
</evidence>
<dbReference type="PRINTS" id="PR00032">
    <property type="entry name" value="HTHARAC"/>
</dbReference>
<dbReference type="SMART" id="SM00342">
    <property type="entry name" value="HTH_ARAC"/>
    <property type="match status" value="1"/>
</dbReference>
<reference evidence="6" key="1">
    <citation type="submission" date="2016-10" db="EMBL/GenBank/DDBJ databases">
        <authorList>
            <person name="Varghese N."/>
            <person name="Submissions S."/>
        </authorList>
    </citation>
    <scope>NUCLEOTIDE SEQUENCE [LARGE SCALE GENOMIC DNA]</scope>
    <source>
        <strain evidence="6">DSM 23313</strain>
    </source>
</reference>
<dbReference type="InterPro" id="IPR018060">
    <property type="entry name" value="HTH_AraC"/>
</dbReference>
<dbReference type="PROSITE" id="PS01124">
    <property type="entry name" value="HTH_ARAC_FAMILY_2"/>
    <property type="match status" value="1"/>
</dbReference>
<dbReference type="Proteomes" id="UP000243588">
    <property type="component" value="Unassembled WGS sequence"/>
</dbReference>
<evidence type="ECO:0000313" key="5">
    <source>
        <dbReference type="EMBL" id="SDH46189.1"/>
    </source>
</evidence>
<dbReference type="AlphaFoldDB" id="A0A1G8CLJ6"/>
<dbReference type="InterPro" id="IPR020449">
    <property type="entry name" value="Tscrpt_reg_AraC-type_HTH"/>
</dbReference>
<dbReference type="Gene3D" id="1.10.10.60">
    <property type="entry name" value="Homeodomain-like"/>
    <property type="match status" value="1"/>
</dbReference>
<dbReference type="PANTHER" id="PTHR43280:SF32">
    <property type="entry name" value="TRANSCRIPTIONAL REGULATORY PROTEIN"/>
    <property type="match status" value="1"/>
</dbReference>
<protein>
    <submittedName>
        <fullName evidence="5">AraC-type DNA-binding protein</fullName>
    </submittedName>
</protein>